<reference evidence="2" key="2">
    <citation type="submission" date="2020-05" db="EMBL/GenBank/DDBJ databases">
        <authorList>
            <person name="Kim H.-S."/>
            <person name="Proctor R.H."/>
            <person name="Brown D.W."/>
        </authorList>
    </citation>
    <scope>NUCLEOTIDE SEQUENCE</scope>
    <source>
        <strain evidence="2">NRRL 20472</strain>
    </source>
</reference>
<feature type="region of interest" description="Disordered" evidence="1">
    <location>
        <begin position="174"/>
        <end position="195"/>
    </location>
</feature>
<feature type="compositionally biased region" description="Polar residues" evidence="1">
    <location>
        <begin position="226"/>
        <end position="267"/>
    </location>
</feature>
<name>A0A8H4X4R5_9HYPO</name>
<comment type="caution">
    <text evidence="2">The sequence shown here is derived from an EMBL/GenBank/DDBJ whole genome shotgun (WGS) entry which is preliminary data.</text>
</comment>
<protein>
    <submittedName>
        <fullName evidence="2">Uncharacterized protein</fullName>
    </submittedName>
</protein>
<accession>A0A8H4X4R5</accession>
<organism evidence="2 3">
    <name type="scientific">Fusarium sarcochroum</name>
    <dbReference type="NCBI Taxonomy" id="1208366"/>
    <lineage>
        <taxon>Eukaryota</taxon>
        <taxon>Fungi</taxon>
        <taxon>Dikarya</taxon>
        <taxon>Ascomycota</taxon>
        <taxon>Pezizomycotina</taxon>
        <taxon>Sordariomycetes</taxon>
        <taxon>Hypocreomycetidae</taxon>
        <taxon>Hypocreales</taxon>
        <taxon>Nectriaceae</taxon>
        <taxon>Fusarium</taxon>
        <taxon>Fusarium lateritium species complex</taxon>
    </lineage>
</organism>
<sequence length="285" mass="31732">MSSSNQNSQSKRLRAFHDRFPSEELNTQLFQQPLGQTTSWETVGMFRESGRFPRPYAEPEGPLSHFPAGVLSLEEYDVDRQEQHRQGPSSGQPAPVGLEYCPPRFVPAFLAPGSPAPWDNTDAELYRSLEAMQLLVKRESKQESEEEPPVSQSVLRQKRAILVSWLAQFGRGQMNGQDTAGDVAESPTTLSTTGSSRQLFLETVRRLLRYGDTKFGSFWLPMMADSTGSSPDEASGESSTSSTQPARPTDSIFRQTQKTVKFCNQSDGPRAAGKVGTRGERNRHW</sequence>
<gene>
    <name evidence="2" type="ORF">FSARC_9983</name>
</gene>
<evidence type="ECO:0000313" key="2">
    <source>
        <dbReference type="EMBL" id="KAF4961907.1"/>
    </source>
</evidence>
<feature type="region of interest" description="Disordered" evidence="1">
    <location>
        <begin position="226"/>
        <end position="285"/>
    </location>
</feature>
<dbReference type="Proteomes" id="UP000622797">
    <property type="component" value="Unassembled WGS sequence"/>
</dbReference>
<feature type="region of interest" description="Disordered" evidence="1">
    <location>
        <begin position="78"/>
        <end position="97"/>
    </location>
</feature>
<reference evidence="2" key="1">
    <citation type="journal article" date="2020" name="BMC Genomics">
        <title>Correction to: Identification and distribution of gene clusters required for synthesis of sphingolipid metabolism inhibitors in diverse species of the filamentous fungus Fusarium.</title>
        <authorList>
            <person name="Kim H.S."/>
            <person name="Lohmar J.M."/>
            <person name="Busman M."/>
            <person name="Brown D.W."/>
            <person name="Naumann T.A."/>
            <person name="Divon H.H."/>
            <person name="Lysoe E."/>
            <person name="Uhlig S."/>
            <person name="Proctor R.H."/>
        </authorList>
    </citation>
    <scope>NUCLEOTIDE SEQUENCE</scope>
    <source>
        <strain evidence="2">NRRL 20472</strain>
    </source>
</reference>
<evidence type="ECO:0000313" key="3">
    <source>
        <dbReference type="Proteomes" id="UP000622797"/>
    </source>
</evidence>
<evidence type="ECO:0000256" key="1">
    <source>
        <dbReference type="SAM" id="MobiDB-lite"/>
    </source>
</evidence>
<dbReference type="AlphaFoldDB" id="A0A8H4X4R5"/>
<dbReference type="EMBL" id="JABEXW010000586">
    <property type="protein sequence ID" value="KAF4961907.1"/>
    <property type="molecule type" value="Genomic_DNA"/>
</dbReference>
<feature type="compositionally biased region" description="Polar residues" evidence="1">
    <location>
        <begin position="186"/>
        <end position="195"/>
    </location>
</feature>
<keyword evidence="3" id="KW-1185">Reference proteome</keyword>
<proteinExistence type="predicted"/>